<dbReference type="AlphaFoldDB" id="A0AA37ULF3"/>
<gene>
    <name evidence="5" type="ORF">MmonteBS_18200</name>
    <name evidence="6" type="ORF">NJB18185_00180</name>
</gene>
<dbReference type="InterPro" id="IPR009057">
    <property type="entry name" value="Homeodomain-like_sf"/>
</dbReference>
<comment type="caution">
    <text evidence="6">The sequence shown here is derived from an EMBL/GenBank/DDBJ whole genome shotgun (WGS) entry which is preliminary data.</text>
</comment>
<dbReference type="InterPro" id="IPR018060">
    <property type="entry name" value="HTH_AraC"/>
</dbReference>
<dbReference type="Proteomes" id="UP000245060">
    <property type="component" value="Unassembled WGS sequence"/>
</dbReference>
<organism evidence="6 8">
    <name type="scientific">Mycobacterium montefiorense</name>
    <dbReference type="NCBI Taxonomy" id="154654"/>
    <lineage>
        <taxon>Bacteria</taxon>
        <taxon>Bacillati</taxon>
        <taxon>Actinomycetota</taxon>
        <taxon>Actinomycetes</taxon>
        <taxon>Mycobacteriales</taxon>
        <taxon>Mycobacteriaceae</taxon>
        <taxon>Mycobacterium</taxon>
        <taxon>Mycobacterium simiae complex</taxon>
    </lineage>
</organism>
<reference evidence="7" key="2">
    <citation type="submission" date="2018-04" db="EMBL/GenBank/DDBJ databases">
        <title>Draft genome sequence of Mycobacterium montefiorense isolated from Japanese black salamander.</title>
        <authorList>
            <person name="Fukano H."/>
            <person name="Yoshida M."/>
            <person name="Shimizu A."/>
            <person name="Iwao H."/>
            <person name="Kurata O."/>
            <person name="Katayama Y."/>
            <person name="Omatsu T."/>
            <person name="Mizutani T."/>
            <person name="Wada S."/>
            <person name="Hoshino Y."/>
        </authorList>
    </citation>
    <scope>NUCLEOTIDE SEQUENCE [LARGE SCALE GENOMIC DNA]</scope>
    <source>
        <strain evidence="7">BS</strain>
    </source>
</reference>
<dbReference type="RefSeq" id="WP_165839774.1">
    <property type="nucleotide sequence ID" value="NZ_BFCH01000011.1"/>
</dbReference>
<dbReference type="PANTHER" id="PTHR46796">
    <property type="entry name" value="HTH-TYPE TRANSCRIPTIONAL ACTIVATOR RHAS-RELATED"/>
    <property type="match status" value="1"/>
</dbReference>
<protein>
    <submittedName>
        <fullName evidence="6">AraC family transcriptional regulator</fullName>
    </submittedName>
</protein>
<dbReference type="Gene3D" id="1.10.10.60">
    <property type="entry name" value="Homeodomain-like"/>
    <property type="match status" value="1"/>
</dbReference>
<evidence type="ECO:0000259" key="4">
    <source>
        <dbReference type="PROSITE" id="PS01124"/>
    </source>
</evidence>
<evidence type="ECO:0000256" key="2">
    <source>
        <dbReference type="ARBA" id="ARBA00023125"/>
    </source>
</evidence>
<name>A0AA37ULF3_9MYCO</name>
<evidence type="ECO:0000256" key="3">
    <source>
        <dbReference type="ARBA" id="ARBA00023163"/>
    </source>
</evidence>
<keyword evidence="1" id="KW-0805">Transcription regulation</keyword>
<dbReference type="GO" id="GO:0003700">
    <property type="term" value="F:DNA-binding transcription factor activity"/>
    <property type="evidence" value="ECO:0007669"/>
    <property type="project" value="InterPro"/>
</dbReference>
<sequence length="340" mass="37484">MTNRSTTDASDLHAWTRSKNFDDWSLTCCQKPHLDLLTDPEEFRLTHRLARVGPITLAEVIVDADVSMDRAELCDAFRVVVLISGHMECVHRGVSVRPGPGNAAVAAPGGMTEARWGAGARMLTLLMDRWVVNDALSDALGRRVTSQVDFTPVMATTSLPARNWIKMLALLSGQLFSPDSLLNHPLVGLPFVDSLVHGFLLAADHSLRDALTEGEGLAAPRAIRTAIEIIEEEAHLPLTLSSIAARSCVSVRSLQLGFRRHLDTSPMAYLREVRLRRAHRMLLESDPSMTTVAAVAHRWGFNHLGRFAAAHADRYREAPGETLRRSIFQRGPQRPSSHAC</sequence>
<accession>A0AA37ULF3</accession>
<evidence type="ECO:0000313" key="8">
    <source>
        <dbReference type="Proteomes" id="UP001139505"/>
    </source>
</evidence>
<proteinExistence type="predicted"/>
<dbReference type="InterPro" id="IPR035418">
    <property type="entry name" value="AraC-bd_2"/>
</dbReference>
<reference evidence="6" key="3">
    <citation type="journal article" date="2022" name="Microbiol. Resour. Announc.">
        <title>Draft Genome Sequences of Eight Mycobacterium montefiorense Strains Isolated from Salamanders in Captivity.</title>
        <authorList>
            <person name="Komine T."/>
            <person name="Ihara H."/>
            <person name="Fukano H."/>
            <person name="Hoshino Y."/>
            <person name="Kurata O."/>
            <person name="Wada S."/>
        </authorList>
    </citation>
    <scope>NUCLEOTIDE SEQUENCE</scope>
    <source>
        <strain evidence="6">NJB18185</strain>
    </source>
</reference>
<dbReference type="EMBL" id="BQYH01000002">
    <property type="protein sequence ID" value="GKU70240.1"/>
    <property type="molecule type" value="Genomic_DNA"/>
</dbReference>
<keyword evidence="2" id="KW-0238">DNA-binding</keyword>
<dbReference type="EMBL" id="BFCH01000011">
    <property type="protein sequence ID" value="GBG37448.1"/>
    <property type="molecule type" value="Genomic_DNA"/>
</dbReference>
<feature type="domain" description="HTH araC/xylS-type" evidence="4">
    <location>
        <begin position="224"/>
        <end position="325"/>
    </location>
</feature>
<evidence type="ECO:0000313" key="6">
    <source>
        <dbReference type="EMBL" id="GKU70240.1"/>
    </source>
</evidence>
<dbReference type="PANTHER" id="PTHR46796:SF12">
    <property type="entry name" value="HTH-TYPE DNA-BINDING TRANSCRIPTIONAL ACTIVATOR EUTR"/>
    <property type="match status" value="1"/>
</dbReference>
<dbReference type="Pfam" id="PF12833">
    <property type="entry name" value="HTH_18"/>
    <property type="match status" value="1"/>
</dbReference>
<dbReference type="InterPro" id="IPR050204">
    <property type="entry name" value="AraC_XylS_family_regulators"/>
</dbReference>
<keyword evidence="7" id="KW-1185">Reference proteome</keyword>
<reference evidence="5" key="1">
    <citation type="journal article" date="2018" name="Genome Announc.">
        <title>Draft Genome Sequence of Mycobacterium montefiorense Isolated from Japanese Black Salamander (Hynobius nigrescens).</title>
        <authorList>
            <person name="Fukano H."/>
            <person name="Yoshida M."/>
            <person name="Shimizu A."/>
            <person name="Iwao H."/>
            <person name="Katayama Y."/>
            <person name="Omatsu T."/>
            <person name="Mizutani T."/>
            <person name="Kurata O."/>
            <person name="Wada S."/>
            <person name="Hoshino Y."/>
        </authorList>
    </citation>
    <scope>NUCLEOTIDE SEQUENCE</scope>
    <source>
        <strain evidence="5">BS</strain>
    </source>
</reference>
<reference evidence="6" key="4">
    <citation type="submission" date="2022-04" db="EMBL/GenBank/DDBJ databases">
        <authorList>
            <person name="Komine T."/>
            <person name="Fukano H."/>
            <person name="Wada S."/>
        </authorList>
    </citation>
    <scope>NUCLEOTIDE SEQUENCE</scope>
    <source>
        <strain evidence="6">NJB18185</strain>
    </source>
</reference>
<evidence type="ECO:0000313" key="7">
    <source>
        <dbReference type="Proteomes" id="UP000245060"/>
    </source>
</evidence>
<dbReference type="SMART" id="SM00342">
    <property type="entry name" value="HTH_ARAC"/>
    <property type="match status" value="1"/>
</dbReference>
<dbReference type="PROSITE" id="PS01124">
    <property type="entry name" value="HTH_ARAC_FAMILY_2"/>
    <property type="match status" value="1"/>
</dbReference>
<evidence type="ECO:0000313" key="5">
    <source>
        <dbReference type="EMBL" id="GBG37448.1"/>
    </source>
</evidence>
<keyword evidence="3" id="KW-0804">Transcription</keyword>
<dbReference type="Proteomes" id="UP001139505">
    <property type="component" value="Unassembled WGS sequence"/>
</dbReference>
<dbReference type="GO" id="GO:0043565">
    <property type="term" value="F:sequence-specific DNA binding"/>
    <property type="evidence" value="ECO:0007669"/>
    <property type="project" value="InterPro"/>
</dbReference>
<dbReference type="Pfam" id="PF14525">
    <property type="entry name" value="AraC_binding_2"/>
    <property type="match status" value="1"/>
</dbReference>
<dbReference type="SUPFAM" id="SSF46689">
    <property type="entry name" value="Homeodomain-like"/>
    <property type="match status" value="1"/>
</dbReference>
<evidence type="ECO:0000256" key="1">
    <source>
        <dbReference type="ARBA" id="ARBA00023015"/>
    </source>
</evidence>